<accession>A0A3M7PM78</accession>
<dbReference type="AlphaFoldDB" id="A0A3M7PM78"/>
<name>A0A3M7PM78_BRAPC</name>
<evidence type="ECO:0000313" key="2">
    <source>
        <dbReference type="Proteomes" id="UP000276133"/>
    </source>
</evidence>
<evidence type="ECO:0000313" key="1">
    <source>
        <dbReference type="EMBL" id="RNA00227.1"/>
    </source>
</evidence>
<comment type="caution">
    <text evidence="1">The sequence shown here is derived from an EMBL/GenBank/DDBJ whole genome shotgun (WGS) entry which is preliminary data.</text>
</comment>
<gene>
    <name evidence="1" type="ORF">BpHYR1_018377</name>
</gene>
<reference evidence="1 2" key="1">
    <citation type="journal article" date="2018" name="Sci. Rep.">
        <title>Genomic signatures of local adaptation to the degree of environmental predictability in rotifers.</title>
        <authorList>
            <person name="Franch-Gras L."/>
            <person name="Hahn C."/>
            <person name="Garcia-Roger E.M."/>
            <person name="Carmona M.J."/>
            <person name="Serra M."/>
            <person name="Gomez A."/>
        </authorList>
    </citation>
    <scope>NUCLEOTIDE SEQUENCE [LARGE SCALE GENOMIC DNA]</scope>
    <source>
        <strain evidence="1">HYR1</strain>
    </source>
</reference>
<organism evidence="1 2">
    <name type="scientific">Brachionus plicatilis</name>
    <name type="common">Marine rotifer</name>
    <name type="synonym">Brachionus muelleri</name>
    <dbReference type="NCBI Taxonomy" id="10195"/>
    <lineage>
        <taxon>Eukaryota</taxon>
        <taxon>Metazoa</taxon>
        <taxon>Spiralia</taxon>
        <taxon>Gnathifera</taxon>
        <taxon>Rotifera</taxon>
        <taxon>Eurotatoria</taxon>
        <taxon>Monogononta</taxon>
        <taxon>Pseudotrocha</taxon>
        <taxon>Ploima</taxon>
        <taxon>Brachionidae</taxon>
        <taxon>Brachionus</taxon>
    </lineage>
</organism>
<keyword evidence="2" id="KW-1185">Reference proteome</keyword>
<protein>
    <submittedName>
        <fullName evidence="1">Uncharacterized protein</fullName>
    </submittedName>
</protein>
<proteinExistence type="predicted"/>
<dbReference type="Proteomes" id="UP000276133">
    <property type="component" value="Unassembled WGS sequence"/>
</dbReference>
<sequence>MLELIMPRIWSKEPLPTIKQSENNDEHKRVIQDVETRWIKHRYKLLDDDQISILIDHCLILAPFYKVTVRLSSQILVSSSLIIPSIIYIKTKLNQPKFKNPRFIDLSNALKRCFDNYITKLKIDSTRIGKS</sequence>
<dbReference type="EMBL" id="REGN01009852">
    <property type="protein sequence ID" value="RNA00227.1"/>
    <property type="molecule type" value="Genomic_DNA"/>
</dbReference>